<evidence type="ECO:0000313" key="3">
    <source>
        <dbReference type="Proteomes" id="UP000887159"/>
    </source>
</evidence>
<dbReference type="EMBL" id="BMAU01021373">
    <property type="protein sequence ID" value="GFY25917.1"/>
    <property type="molecule type" value="Genomic_DNA"/>
</dbReference>
<evidence type="ECO:0000313" key="2">
    <source>
        <dbReference type="EMBL" id="GFY25917.1"/>
    </source>
</evidence>
<feature type="region of interest" description="Disordered" evidence="1">
    <location>
        <begin position="1"/>
        <end position="22"/>
    </location>
</feature>
<protein>
    <submittedName>
        <fullName evidence="2">Uncharacterized protein</fullName>
    </submittedName>
</protein>
<dbReference type="Proteomes" id="UP000887159">
    <property type="component" value="Unassembled WGS sequence"/>
</dbReference>
<keyword evidence="3" id="KW-1185">Reference proteome</keyword>
<organism evidence="2 3">
    <name type="scientific">Trichonephila clavipes</name>
    <name type="common">Golden silk orbweaver</name>
    <name type="synonym">Nephila clavipes</name>
    <dbReference type="NCBI Taxonomy" id="2585209"/>
    <lineage>
        <taxon>Eukaryota</taxon>
        <taxon>Metazoa</taxon>
        <taxon>Ecdysozoa</taxon>
        <taxon>Arthropoda</taxon>
        <taxon>Chelicerata</taxon>
        <taxon>Arachnida</taxon>
        <taxon>Araneae</taxon>
        <taxon>Araneomorphae</taxon>
        <taxon>Entelegynae</taxon>
        <taxon>Araneoidea</taxon>
        <taxon>Nephilidae</taxon>
        <taxon>Trichonephila</taxon>
    </lineage>
</organism>
<name>A0A8X6W0R6_TRICX</name>
<gene>
    <name evidence="2" type="ORF">TNCV_1916671</name>
</gene>
<proteinExistence type="predicted"/>
<evidence type="ECO:0000256" key="1">
    <source>
        <dbReference type="SAM" id="MobiDB-lite"/>
    </source>
</evidence>
<reference evidence="2" key="1">
    <citation type="submission" date="2020-08" db="EMBL/GenBank/DDBJ databases">
        <title>Multicomponent nature underlies the extraordinary mechanical properties of spider dragline silk.</title>
        <authorList>
            <person name="Kono N."/>
            <person name="Nakamura H."/>
            <person name="Mori M."/>
            <person name="Yoshida Y."/>
            <person name="Ohtoshi R."/>
            <person name="Malay A.D."/>
            <person name="Moran D.A.P."/>
            <person name="Tomita M."/>
            <person name="Numata K."/>
            <person name="Arakawa K."/>
        </authorList>
    </citation>
    <scope>NUCLEOTIDE SEQUENCE</scope>
</reference>
<comment type="caution">
    <text evidence="2">The sequence shown here is derived from an EMBL/GenBank/DDBJ whole genome shotgun (WGS) entry which is preliminary data.</text>
</comment>
<dbReference type="AlphaFoldDB" id="A0A8X6W0R6"/>
<accession>A0A8X6W0R6</accession>
<sequence>MVSFLDVTGIRPGPDLSPNQNALSFASGAEPTLIRKEDTNPLISFLVLGSSAPLQMVASGANFQREATFRTAGE</sequence>